<dbReference type="SUPFAM" id="SSF52833">
    <property type="entry name" value="Thioredoxin-like"/>
    <property type="match status" value="1"/>
</dbReference>
<reference evidence="3 4" key="1">
    <citation type="submission" date="2021-01" db="EMBL/GenBank/DDBJ databases">
        <title>Biogeographic distribution of Paracoccus.</title>
        <authorList>
            <person name="Hollensteiner J."/>
            <person name="Leineberger J."/>
            <person name="Brinkhoff T."/>
            <person name="Daniel R."/>
        </authorList>
    </citation>
    <scope>NUCLEOTIDE SEQUENCE [LARGE SCALE GENOMIC DNA]</scope>
    <source>
        <strain evidence="3 4">LMG25392</strain>
    </source>
</reference>
<keyword evidence="2" id="KW-0732">Signal</keyword>
<sequence>MIRAFLLLLMLAGPAMAGLTQQQLDRVRVDLPQDAALDLAPGLPAVLIFADFDCIHLCDAVLAQTAGLLAETGLAPAEDYTLIVVGLDPRDDAAMAQDFVARQTPAPLRSAIRVMQPDRPALKRMTAALGYGFVFDAETGQFAHPAARFVLTKDGRVSAVLPAFDAAPEDLRGAILGARHGTGAIATRLILLCYGFDPVTGRYSLVIWRLLTVLSALTLLILGAWLGIAIWRERGTA</sequence>
<proteinExistence type="predicted"/>
<organism evidence="3 4">
    <name type="scientific">Paracoccus stylophorae</name>
    <dbReference type="NCBI Taxonomy" id="659350"/>
    <lineage>
        <taxon>Bacteria</taxon>
        <taxon>Pseudomonadati</taxon>
        <taxon>Pseudomonadota</taxon>
        <taxon>Alphaproteobacteria</taxon>
        <taxon>Rhodobacterales</taxon>
        <taxon>Paracoccaceae</taxon>
        <taxon>Paracoccus</taxon>
    </lineage>
</organism>
<evidence type="ECO:0000256" key="2">
    <source>
        <dbReference type="SAM" id="SignalP"/>
    </source>
</evidence>
<dbReference type="EMBL" id="CP067134">
    <property type="protein sequence ID" value="WCR11049.1"/>
    <property type="molecule type" value="Genomic_DNA"/>
</dbReference>
<evidence type="ECO:0000256" key="1">
    <source>
        <dbReference type="SAM" id="Phobius"/>
    </source>
</evidence>
<name>A0ABY7SVX6_9RHOB</name>
<evidence type="ECO:0000313" key="4">
    <source>
        <dbReference type="Proteomes" id="UP001218412"/>
    </source>
</evidence>
<keyword evidence="1" id="KW-0812">Transmembrane</keyword>
<keyword evidence="4" id="KW-1185">Reference proteome</keyword>
<dbReference type="InterPro" id="IPR036249">
    <property type="entry name" value="Thioredoxin-like_sf"/>
</dbReference>
<dbReference type="Proteomes" id="UP001218412">
    <property type="component" value="Chromosome"/>
</dbReference>
<feature type="chain" id="PRO_5046330120" description="Protein SCO1/2" evidence="2">
    <location>
        <begin position="18"/>
        <end position="237"/>
    </location>
</feature>
<feature type="transmembrane region" description="Helical" evidence="1">
    <location>
        <begin position="206"/>
        <end position="231"/>
    </location>
</feature>
<feature type="signal peptide" evidence="2">
    <location>
        <begin position="1"/>
        <end position="17"/>
    </location>
</feature>
<evidence type="ECO:0008006" key="5">
    <source>
        <dbReference type="Google" id="ProtNLM"/>
    </source>
</evidence>
<dbReference type="RefSeq" id="WP_272859140.1">
    <property type="nucleotide sequence ID" value="NZ_CP067134.1"/>
</dbReference>
<accession>A0ABY7SVX6</accession>
<evidence type="ECO:0000313" key="3">
    <source>
        <dbReference type="EMBL" id="WCR11049.1"/>
    </source>
</evidence>
<keyword evidence="1" id="KW-0472">Membrane</keyword>
<gene>
    <name evidence="3" type="ORF">JHW45_01135</name>
</gene>
<dbReference type="Gene3D" id="3.40.30.10">
    <property type="entry name" value="Glutaredoxin"/>
    <property type="match status" value="1"/>
</dbReference>
<keyword evidence="1" id="KW-1133">Transmembrane helix</keyword>
<protein>
    <recommendedName>
        <fullName evidence="5">Protein SCO1/2</fullName>
    </recommendedName>
</protein>